<proteinExistence type="predicted"/>
<evidence type="ECO:0000313" key="3">
    <source>
        <dbReference type="EMBL" id="AAV46233.1"/>
    </source>
</evidence>
<evidence type="ECO:0000256" key="1">
    <source>
        <dbReference type="SAM" id="Phobius"/>
    </source>
</evidence>
<dbReference type="EMBL" id="AY596297">
    <property type="protein sequence ID" value="AAV46233.1"/>
    <property type="molecule type" value="Genomic_DNA"/>
</dbReference>
<dbReference type="Pfam" id="PF01970">
    <property type="entry name" value="TctA"/>
    <property type="match status" value="1"/>
</dbReference>
<feature type="transmembrane region" description="Helical" evidence="1">
    <location>
        <begin position="53"/>
        <end position="77"/>
    </location>
</feature>
<keyword evidence="1" id="KW-0472">Membrane</keyword>
<feature type="transmembrane region" description="Helical" evidence="1">
    <location>
        <begin position="275"/>
        <end position="308"/>
    </location>
</feature>
<organism evidence="3 4">
    <name type="scientific">Haloarcula marismortui (strain ATCC 43049 / DSM 3752 / JCM 8966 / VKM B-1809)</name>
    <name type="common">Halobacterium marismortui</name>
    <dbReference type="NCBI Taxonomy" id="272569"/>
    <lineage>
        <taxon>Archaea</taxon>
        <taxon>Methanobacteriati</taxon>
        <taxon>Methanobacteriota</taxon>
        <taxon>Stenosarchaea group</taxon>
        <taxon>Halobacteria</taxon>
        <taxon>Halobacteriales</taxon>
        <taxon>Haloarculaceae</taxon>
        <taxon>Haloarcula</taxon>
    </lineage>
</organism>
<gene>
    <name evidence="3" type="ordered locus">rrnAC1297</name>
</gene>
<feature type="transmembrane region" description="Helical" evidence="1">
    <location>
        <begin position="397"/>
        <end position="422"/>
    </location>
</feature>
<evidence type="ECO:0000259" key="2">
    <source>
        <dbReference type="Pfam" id="PF01970"/>
    </source>
</evidence>
<feature type="domain" description="DUF112" evidence="2">
    <location>
        <begin position="58"/>
        <end position="440"/>
    </location>
</feature>
<name>Q5V2L9_HALMA</name>
<feature type="transmembrane region" description="Helical" evidence="1">
    <location>
        <begin position="205"/>
        <end position="225"/>
    </location>
</feature>
<keyword evidence="1" id="KW-0812">Transmembrane</keyword>
<feature type="transmembrane region" description="Helical" evidence="1">
    <location>
        <begin position="153"/>
        <end position="173"/>
    </location>
</feature>
<dbReference type="Proteomes" id="UP000001169">
    <property type="component" value="Chromosome I"/>
</dbReference>
<dbReference type="PaxDb" id="272569-rrnAC1297"/>
<dbReference type="HOGENOM" id="CLU_043916_1_0_2"/>
<dbReference type="eggNOG" id="arCOG04469">
    <property type="taxonomic scope" value="Archaea"/>
</dbReference>
<evidence type="ECO:0000313" key="4">
    <source>
        <dbReference type="Proteomes" id="UP000001169"/>
    </source>
</evidence>
<dbReference type="EnsemblBacteria" id="AAV46233">
    <property type="protein sequence ID" value="AAV46233"/>
    <property type="gene ID" value="rrnAC1297"/>
</dbReference>
<keyword evidence="1" id="KW-1133">Transmembrane helix</keyword>
<accession>Q5V2L9</accession>
<keyword evidence="4" id="KW-1185">Reference proteome</keyword>
<dbReference type="PANTHER" id="PTHR42204:SF1">
    <property type="entry name" value="INTEGRAL MEMBRANE PROTEIN"/>
    <property type="match status" value="1"/>
</dbReference>
<dbReference type="KEGG" id="hma:rrnAC1297"/>
<feature type="transmembrane region" description="Helical" evidence="1">
    <location>
        <begin position="180"/>
        <end position="199"/>
    </location>
</feature>
<reference evidence="3 4" key="1">
    <citation type="journal article" date="2004" name="Genome Res.">
        <title>Genome sequence of Haloarcula marismortui: a halophilic archaeon from the Dead Sea.</title>
        <authorList>
            <person name="Baliga N.S."/>
            <person name="Bonneau R."/>
            <person name="Facciotti M.T."/>
            <person name="Pan M."/>
            <person name="Glusman G."/>
            <person name="Deutsch E.W."/>
            <person name="Shannon P."/>
            <person name="Chiu Y."/>
            <person name="Weng R.S."/>
            <person name="Gan R.R."/>
            <person name="Hung P."/>
            <person name="Date S.V."/>
            <person name="Marcotte E."/>
            <person name="Hood L."/>
            <person name="Ng W.V."/>
        </authorList>
    </citation>
    <scope>NUCLEOTIDE SEQUENCE [LARGE SCALE GENOMIC DNA]</scope>
    <source>
        <strain evidence="4">ATCC 43049 / DSM 3752 / JCM 8966 / VKM B-1809</strain>
    </source>
</reference>
<dbReference type="InterPro" id="IPR002823">
    <property type="entry name" value="DUF112_TM"/>
</dbReference>
<feature type="transmembrane region" description="Helical" evidence="1">
    <location>
        <begin position="315"/>
        <end position="336"/>
    </location>
</feature>
<dbReference type="STRING" id="272569.rrnAC1297"/>
<feature type="transmembrane region" description="Helical" evidence="1">
    <location>
        <begin position="356"/>
        <end position="376"/>
    </location>
</feature>
<protein>
    <recommendedName>
        <fullName evidence="2">DUF112 domain-containing protein</fullName>
    </recommendedName>
</protein>
<sequence length="449" mass="44645">MPPLSPGPAPNTVRSARITLWRTSRAARRGGSSTGTGPRLSVLPGLPAADPTATLALLTAIGAGVGLGTLSGLVPGLHANTFALLLAAAASSLPGPRLYVGVAMLSAGVTHTFLDVIPALALGVPDPAMAASALPSHQLVIEGRGREALRLSALGSGLAVVFAVPLAVPLTLVMKRVYPLLRPWLSVLLVGVAVLLVVTEHGRRQQVGAACSLAASGLLGVSLLDAPVTGALPVSDVLVPLFSGLFGAPVLLAAIEGDGVPPQSDAAVTTPRRTVGVLAGIGTLCGGAVGYIPGISSAIAATLALGLVSDQGPRAFIVTTSGVNTATAVFALFALISLGTPRTGVLVALDRAEVPLVLPALLAAVAIAAVAGAILVPTLGDRYLRIVGRLDPTYLSLSVIAVLVCLSALFAGLVGVGAFGAATAVGHLPPKFGARRATLMGVLLVPLAL</sequence>
<dbReference type="PANTHER" id="PTHR42204">
    <property type="entry name" value="INTEGRAL MEMBRANE PROTEIN"/>
    <property type="match status" value="1"/>
</dbReference>
<dbReference type="AlphaFoldDB" id="Q5V2L9"/>
<dbReference type="PATRIC" id="fig|272569.17.peg.2000"/>